<protein>
    <submittedName>
        <fullName evidence="1">Uncharacterized protein</fullName>
    </submittedName>
</protein>
<organism evidence="1 2">
    <name type="scientific">Entomophthora muscae</name>
    <dbReference type="NCBI Taxonomy" id="34485"/>
    <lineage>
        <taxon>Eukaryota</taxon>
        <taxon>Fungi</taxon>
        <taxon>Fungi incertae sedis</taxon>
        <taxon>Zoopagomycota</taxon>
        <taxon>Entomophthoromycotina</taxon>
        <taxon>Entomophthoromycetes</taxon>
        <taxon>Entomophthorales</taxon>
        <taxon>Entomophthoraceae</taxon>
        <taxon>Entomophthora</taxon>
    </lineage>
</organism>
<sequence>MLKLRETNHKNLILKAHQMQDRDHTKYKLPQFQVEQHVLLFKSSLQNSKSKKFLHKWSGHFVVSKVAPNYNYFLQDMDTKQLPNVVNSTRLKEYRGFV</sequence>
<keyword evidence="2" id="KW-1185">Reference proteome</keyword>
<dbReference type="Proteomes" id="UP001165960">
    <property type="component" value="Unassembled WGS sequence"/>
</dbReference>
<evidence type="ECO:0000313" key="1">
    <source>
        <dbReference type="EMBL" id="KAJ9087357.1"/>
    </source>
</evidence>
<reference evidence="1" key="1">
    <citation type="submission" date="2022-04" db="EMBL/GenBank/DDBJ databases">
        <title>Genome of the entomopathogenic fungus Entomophthora muscae.</title>
        <authorList>
            <person name="Elya C."/>
            <person name="Lovett B.R."/>
            <person name="Lee E."/>
            <person name="Macias A.M."/>
            <person name="Hajek A.E."/>
            <person name="De Bivort B.L."/>
            <person name="Kasson M.T."/>
            <person name="De Fine Licht H.H."/>
            <person name="Stajich J.E."/>
        </authorList>
    </citation>
    <scope>NUCLEOTIDE SEQUENCE</scope>
    <source>
        <strain evidence="1">Berkeley</strain>
    </source>
</reference>
<accession>A0ACC2UKQ6</accession>
<gene>
    <name evidence="1" type="ORF">DSO57_1034077</name>
</gene>
<name>A0ACC2UKQ6_9FUNG</name>
<evidence type="ECO:0000313" key="2">
    <source>
        <dbReference type="Proteomes" id="UP001165960"/>
    </source>
</evidence>
<dbReference type="EMBL" id="QTSX02000278">
    <property type="protein sequence ID" value="KAJ9087357.1"/>
    <property type="molecule type" value="Genomic_DNA"/>
</dbReference>
<proteinExistence type="predicted"/>
<comment type="caution">
    <text evidence="1">The sequence shown here is derived from an EMBL/GenBank/DDBJ whole genome shotgun (WGS) entry which is preliminary data.</text>
</comment>